<dbReference type="AlphaFoldDB" id="A0AA35P3P7"/>
<dbReference type="GO" id="GO:0000070">
    <property type="term" value="P:mitotic sister chromatid segregation"/>
    <property type="evidence" value="ECO:0007669"/>
    <property type="project" value="TreeGrafter"/>
</dbReference>
<feature type="region of interest" description="Disordered" evidence="12">
    <location>
        <begin position="145"/>
        <end position="242"/>
    </location>
</feature>
<sequence>MSYPVWLCPLLLGADVAQLCPFCDNVWVFPPRTHLLAMPQKKKNSRAGSKNSVRSKKVDAFLKDFNREVKLRIDRIRMEEEVLLKEIDNMYDMEIFRHPVALRDINWLSFYGVGGCEQVLEKAVSVDLDMLEITKLASEAIQTPLKTARKAKRARQAAETISEESGPSSPLPAGKRSRQQSEDPAAPQPGSEALPQKAGKAKASARKPRPPSARSTRFSRRGSKVKFTTPAGQTIQQGLTVAPTPKFDPSIFKTPGLRTPAAHERVFSVSANGSPLADSSDVIITLPSGRGESVCIRASELSTNDLRRLDSEVLGRVKKLSTHLAQLCSSMQKK</sequence>
<evidence type="ECO:0000256" key="1">
    <source>
        <dbReference type="ARBA" id="ARBA00004123"/>
    </source>
</evidence>
<keyword evidence="17" id="KW-1185">Reference proteome</keyword>
<feature type="domain" description="Borealin C-terminal" evidence="15">
    <location>
        <begin position="222"/>
        <end position="329"/>
    </location>
</feature>
<organism evidence="16 17">
    <name type="scientific">Podarcis lilfordi</name>
    <name type="common">Lilford's wall lizard</name>
    <dbReference type="NCBI Taxonomy" id="74358"/>
    <lineage>
        <taxon>Eukaryota</taxon>
        <taxon>Metazoa</taxon>
        <taxon>Chordata</taxon>
        <taxon>Craniata</taxon>
        <taxon>Vertebrata</taxon>
        <taxon>Euteleostomi</taxon>
        <taxon>Lepidosauria</taxon>
        <taxon>Squamata</taxon>
        <taxon>Bifurcata</taxon>
        <taxon>Unidentata</taxon>
        <taxon>Episquamata</taxon>
        <taxon>Laterata</taxon>
        <taxon>Lacertibaenia</taxon>
        <taxon>Lacertidae</taxon>
        <taxon>Podarcis</taxon>
    </lineage>
</organism>
<dbReference type="GO" id="GO:0032133">
    <property type="term" value="C:chromosome passenger complex"/>
    <property type="evidence" value="ECO:0007669"/>
    <property type="project" value="TreeGrafter"/>
</dbReference>
<dbReference type="GO" id="GO:0051233">
    <property type="term" value="C:spindle midzone"/>
    <property type="evidence" value="ECO:0007669"/>
    <property type="project" value="TreeGrafter"/>
</dbReference>
<feature type="compositionally biased region" description="Polar residues" evidence="12">
    <location>
        <begin position="230"/>
        <end position="239"/>
    </location>
</feature>
<keyword evidence="8" id="KW-0131">Cell cycle</keyword>
<dbReference type="EMBL" id="OX395129">
    <property type="protein sequence ID" value="CAI5773814.1"/>
    <property type="molecule type" value="Genomic_DNA"/>
</dbReference>
<keyword evidence="9" id="KW-0137">Centromere</keyword>
<keyword evidence="7" id="KW-0539">Nucleus</keyword>
<dbReference type="PANTHER" id="PTHR16040:SF6">
    <property type="entry name" value="BOREALIN"/>
    <property type="match status" value="1"/>
</dbReference>
<dbReference type="Gene3D" id="6.10.140.560">
    <property type="match status" value="1"/>
</dbReference>
<evidence type="ECO:0000313" key="16">
    <source>
        <dbReference type="EMBL" id="CAI5773814.1"/>
    </source>
</evidence>
<evidence type="ECO:0000256" key="4">
    <source>
        <dbReference type="ARBA" id="ARBA00022454"/>
    </source>
</evidence>
<evidence type="ECO:0000256" key="5">
    <source>
        <dbReference type="ARBA" id="ARBA00022618"/>
    </source>
</evidence>
<dbReference type="InterPro" id="IPR018867">
    <property type="entry name" value="Cell_div_borealin"/>
</dbReference>
<evidence type="ECO:0000259" key="14">
    <source>
        <dbReference type="Pfam" id="PF10444"/>
    </source>
</evidence>
<dbReference type="Pfam" id="PF10512">
    <property type="entry name" value="Borealin"/>
    <property type="match status" value="1"/>
</dbReference>
<evidence type="ECO:0000256" key="12">
    <source>
        <dbReference type="SAM" id="MobiDB-lite"/>
    </source>
</evidence>
<evidence type="ECO:0000256" key="9">
    <source>
        <dbReference type="ARBA" id="ARBA00023328"/>
    </source>
</evidence>
<protein>
    <recommendedName>
        <fullName evidence="10">Borealin</fullName>
    </recommendedName>
    <alternativeName>
        <fullName evidence="11">Cell division cycle-associated protein 8</fullName>
    </alternativeName>
</protein>
<evidence type="ECO:0000313" key="17">
    <source>
        <dbReference type="Proteomes" id="UP001178461"/>
    </source>
</evidence>
<keyword evidence="13" id="KW-0732">Signal</keyword>
<dbReference type="Proteomes" id="UP001178461">
    <property type="component" value="Chromosome 4"/>
</dbReference>
<reference evidence="16" key="1">
    <citation type="submission" date="2022-12" db="EMBL/GenBank/DDBJ databases">
        <authorList>
            <person name="Alioto T."/>
            <person name="Alioto T."/>
            <person name="Gomez Garrido J."/>
        </authorList>
    </citation>
    <scope>NUCLEOTIDE SEQUENCE</scope>
</reference>
<evidence type="ECO:0000256" key="8">
    <source>
        <dbReference type="ARBA" id="ARBA00023306"/>
    </source>
</evidence>
<dbReference type="Gene3D" id="6.10.250.1900">
    <property type="match status" value="1"/>
</dbReference>
<dbReference type="GO" id="GO:0005634">
    <property type="term" value="C:nucleus"/>
    <property type="evidence" value="ECO:0007669"/>
    <property type="project" value="UniProtKB-SubCell"/>
</dbReference>
<evidence type="ECO:0000256" key="10">
    <source>
        <dbReference type="ARBA" id="ARBA00040949"/>
    </source>
</evidence>
<keyword evidence="6" id="KW-0498">Mitosis</keyword>
<feature type="signal peptide" evidence="13">
    <location>
        <begin position="1"/>
        <end position="19"/>
    </location>
</feature>
<evidence type="ECO:0000256" key="3">
    <source>
        <dbReference type="ARBA" id="ARBA00009914"/>
    </source>
</evidence>
<evidence type="ECO:0000256" key="11">
    <source>
        <dbReference type="ARBA" id="ARBA00041323"/>
    </source>
</evidence>
<proteinExistence type="inferred from homology"/>
<keyword evidence="5" id="KW-0132">Cell division</keyword>
<evidence type="ECO:0000256" key="13">
    <source>
        <dbReference type="SAM" id="SignalP"/>
    </source>
</evidence>
<dbReference type="InterPro" id="IPR018851">
    <property type="entry name" value="Borealin_N"/>
</dbReference>
<comment type="subcellular location">
    <subcellularLocation>
        <location evidence="2">Chromosome</location>
        <location evidence="2">Centromere</location>
    </subcellularLocation>
    <subcellularLocation>
        <location evidence="1">Nucleus</location>
    </subcellularLocation>
</comment>
<accession>A0AA35P3P7</accession>
<feature type="chain" id="PRO_5041308558" description="Borealin" evidence="13">
    <location>
        <begin position="20"/>
        <end position="334"/>
    </location>
</feature>
<name>A0AA35P3P7_9SAUR</name>
<dbReference type="GO" id="GO:0051301">
    <property type="term" value="P:cell division"/>
    <property type="evidence" value="ECO:0007669"/>
    <property type="project" value="UniProtKB-KW"/>
</dbReference>
<dbReference type="InterPro" id="IPR046466">
    <property type="entry name" value="Borealin_C"/>
</dbReference>
<evidence type="ECO:0000256" key="2">
    <source>
        <dbReference type="ARBA" id="ARBA00004584"/>
    </source>
</evidence>
<dbReference type="Pfam" id="PF10444">
    <property type="entry name" value="Nbl1_Borealin_N"/>
    <property type="match status" value="1"/>
</dbReference>
<dbReference type="GO" id="GO:0000775">
    <property type="term" value="C:chromosome, centromeric region"/>
    <property type="evidence" value="ECO:0007669"/>
    <property type="project" value="UniProtKB-SubCell"/>
</dbReference>
<evidence type="ECO:0000256" key="6">
    <source>
        <dbReference type="ARBA" id="ARBA00022776"/>
    </source>
</evidence>
<comment type="similarity">
    <text evidence="3">Belongs to the borealin family.</text>
</comment>
<evidence type="ECO:0000256" key="7">
    <source>
        <dbReference type="ARBA" id="ARBA00023242"/>
    </source>
</evidence>
<evidence type="ECO:0000259" key="15">
    <source>
        <dbReference type="Pfam" id="PF10512"/>
    </source>
</evidence>
<keyword evidence="4" id="KW-0158">Chromosome</keyword>
<feature type="domain" description="Borealin N-terminal" evidence="14">
    <location>
        <begin position="57"/>
        <end position="111"/>
    </location>
</feature>
<dbReference type="PANTHER" id="PTHR16040">
    <property type="entry name" value="AUSTRALIN, ISOFORM A-RELATED"/>
    <property type="match status" value="1"/>
</dbReference>
<feature type="compositionally biased region" description="Basic residues" evidence="12">
    <location>
        <begin position="199"/>
        <end position="209"/>
    </location>
</feature>
<gene>
    <name evidence="16" type="ORF">PODLI_1B024588</name>
</gene>